<dbReference type="PANTHER" id="PTHR33498:SF1">
    <property type="entry name" value="TRANSPOSASE FOR INSERTION SEQUENCE ELEMENT IS1557"/>
    <property type="match status" value="1"/>
</dbReference>
<evidence type="ECO:0000259" key="2">
    <source>
        <dbReference type="Pfam" id="PF14690"/>
    </source>
</evidence>
<reference evidence="3 4" key="1">
    <citation type="submission" date="2019-04" db="EMBL/GenBank/DDBJ databases">
        <title>In vitro growth and metabolic characteristics of meat-borne Lactobacillus algidus strains.</title>
        <authorList>
            <person name="Sade E."/>
            <person name="Per J."/>
            <person name="Tytti H."/>
            <person name="Johanna B.K."/>
        </authorList>
    </citation>
    <scope>NUCLEOTIDE SEQUENCE [LARGE SCALE GENOMIC DNA]</scope>
    <source>
        <strain evidence="3 4">LTS37-1</strain>
    </source>
</reference>
<dbReference type="RefSeq" id="WP_146303460.1">
    <property type="nucleotide sequence ID" value="NZ_CBCRTS010000019.1"/>
</dbReference>
<proteinExistence type="predicted"/>
<dbReference type="InterPro" id="IPR029261">
    <property type="entry name" value="Transposase_Znf"/>
</dbReference>
<dbReference type="Proteomes" id="UP000321659">
    <property type="component" value="Unassembled WGS sequence"/>
</dbReference>
<dbReference type="Pfam" id="PF01610">
    <property type="entry name" value="DDE_Tnp_ISL3"/>
    <property type="match status" value="1"/>
</dbReference>
<sequence length="422" mass="49483">MSNHTKFWLEIEDNNLTIIDYYTSNDHVARFNGILDYQPKACPNCGIKNEGQIIKYGWRQTTIRYPKVSGKDVILLLKRRYFNCHECQSYFLAQTSAVPKNCTISNLSRKLCLTKLAEPVSLTHIADELSTSDSFVGRILMTSERDFKPNYSFLPKVLLLDEVKSTKSATDAMSFEFMDASNHELIDLLSFRRLYQIQRYFYRYSAAARKNVKIIVTDMNYSYPKLAKEVFPNAIVVIDSFHIINSVNRGFTKTRIRLMKELPTSSKDYRALKRYWKLLLKPSENLDYKNFKKWTYFPYLMTEIDVLNHLLALNPELKKTYELMNQIRSALHLRDWAAYDLAVTNTEGCSEEMTKSIETLRLHHSEIKSTFAHHYSNGPLEGTNNKIKVVKRVSFGFRNFHRFRTRLFYTLKIHTKKVLITK</sequence>
<dbReference type="InterPro" id="IPR047951">
    <property type="entry name" value="Transpos_ISL3"/>
</dbReference>
<dbReference type="AlphaFoldDB" id="A0A5C6MAR2"/>
<feature type="domain" description="Transposase IS204/IS1001/IS1096/IS1165 DDE" evidence="1">
    <location>
        <begin position="160"/>
        <end position="407"/>
    </location>
</feature>
<accession>A0A5C6MAR2</accession>
<dbReference type="GeneID" id="83549469"/>
<dbReference type="PANTHER" id="PTHR33498">
    <property type="entry name" value="TRANSPOSASE FOR INSERTION SEQUENCE ELEMENT IS1557"/>
    <property type="match status" value="1"/>
</dbReference>
<evidence type="ECO:0000313" key="3">
    <source>
        <dbReference type="EMBL" id="TWW10054.1"/>
    </source>
</evidence>
<gene>
    <name evidence="3" type="ORF">LABALGLTS371_16370</name>
</gene>
<protein>
    <submittedName>
        <fullName evidence="3">ISL3 family transposase</fullName>
    </submittedName>
</protein>
<dbReference type="Pfam" id="PF14690">
    <property type="entry name" value="Zn_ribbon_ISL3"/>
    <property type="match status" value="1"/>
</dbReference>
<evidence type="ECO:0000313" key="4">
    <source>
        <dbReference type="Proteomes" id="UP000321659"/>
    </source>
</evidence>
<dbReference type="NCBIfam" id="NF033550">
    <property type="entry name" value="transpos_ISL3"/>
    <property type="match status" value="1"/>
</dbReference>
<dbReference type="InterPro" id="IPR002560">
    <property type="entry name" value="Transposase_DDE"/>
</dbReference>
<dbReference type="EMBL" id="SRRQ01000033">
    <property type="protein sequence ID" value="TWW10054.1"/>
    <property type="molecule type" value="Genomic_DNA"/>
</dbReference>
<name>A0A5C6MAR2_9LACO</name>
<evidence type="ECO:0000259" key="1">
    <source>
        <dbReference type="Pfam" id="PF01610"/>
    </source>
</evidence>
<comment type="caution">
    <text evidence="3">The sequence shown here is derived from an EMBL/GenBank/DDBJ whole genome shotgun (WGS) entry which is preliminary data.</text>
</comment>
<organism evidence="3 4">
    <name type="scientific">Dellaglioa algida</name>
    <dbReference type="NCBI Taxonomy" id="105612"/>
    <lineage>
        <taxon>Bacteria</taxon>
        <taxon>Bacillati</taxon>
        <taxon>Bacillota</taxon>
        <taxon>Bacilli</taxon>
        <taxon>Lactobacillales</taxon>
        <taxon>Lactobacillaceae</taxon>
        <taxon>Dellaglioa</taxon>
    </lineage>
</organism>
<feature type="domain" description="Transposase IS204/IS1001/IS1096/IS1165 zinc-finger" evidence="2">
    <location>
        <begin position="39"/>
        <end position="87"/>
    </location>
</feature>